<proteinExistence type="predicted"/>
<dbReference type="AlphaFoldDB" id="A0A0E3PBD6"/>
<organism evidence="1 2">
    <name type="scientific">Methanosarcina siciliae T4/M</name>
    <dbReference type="NCBI Taxonomy" id="1434120"/>
    <lineage>
        <taxon>Archaea</taxon>
        <taxon>Methanobacteriati</taxon>
        <taxon>Methanobacteriota</taxon>
        <taxon>Stenosarchaea group</taxon>
        <taxon>Methanomicrobia</taxon>
        <taxon>Methanosarcinales</taxon>
        <taxon>Methanosarcinaceae</taxon>
        <taxon>Methanosarcina</taxon>
    </lineage>
</organism>
<protein>
    <submittedName>
        <fullName evidence="1">Uncharacterized protein</fullName>
    </submittedName>
</protein>
<dbReference type="HOGENOM" id="CLU_2662414_0_0_2"/>
<name>A0A0E3PBD6_9EURY</name>
<dbReference type="KEGG" id="msw:MSSIT_3903"/>
<accession>A0A0E3PBD6</accession>
<sequence length="75" mass="9152">MANWANTSSNFTSSSEIKNFLFYQFLSFFSDFTDSFEFKNSFYQFSFFSVCLSHRTFYHIPFYFLDLITFKENIY</sequence>
<evidence type="ECO:0000313" key="1">
    <source>
        <dbReference type="EMBL" id="AKB30622.1"/>
    </source>
</evidence>
<keyword evidence="2" id="KW-1185">Reference proteome</keyword>
<reference evidence="1 2" key="1">
    <citation type="submission" date="2014-07" db="EMBL/GenBank/DDBJ databases">
        <title>Methanogenic archaea and the global carbon cycle.</title>
        <authorList>
            <person name="Henriksen J.R."/>
            <person name="Luke J."/>
            <person name="Reinhart S."/>
            <person name="Benedict M.N."/>
            <person name="Youngblut N.D."/>
            <person name="Metcalf M.E."/>
            <person name="Whitaker R.J."/>
            <person name="Metcalf W.W."/>
        </authorList>
    </citation>
    <scope>NUCLEOTIDE SEQUENCE [LARGE SCALE GENOMIC DNA]</scope>
    <source>
        <strain evidence="1 2">T4/M</strain>
    </source>
</reference>
<gene>
    <name evidence="1" type="ORF">MSSIT_3903</name>
</gene>
<dbReference type="Proteomes" id="UP000033111">
    <property type="component" value="Chromosome"/>
</dbReference>
<evidence type="ECO:0000313" key="2">
    <source>
        <dbReference type="Proteomes" id="UP000033111"/>
    </source>
</evidence>
<dbReference type="EMBL" id="CP009506">
    <property type="protein sequence ID" value="AKB30622.1"/>
    <property type="molecule type" value="Genomic_DNA"/>
</dbReference>